<name>A0A026WVJ1_OOCBI</name>
<sequence>MDEEAPRLALSLIQSLKIYGLPLNAGFFLLSAEIYLANDKTLEALDLLKHKNIICTSRAKWHVASTVNDERIRNKIVHILLDVLCVEFTQHAFFLFQFLLKDQSSQYHPIVLQLLKILKLNLGQGIEHAKPQHIKVYLYLEVKAKNENFSHTTLRYTAEQSYNSQAITNTKTLIRNVLKKRFDPSIKLMPKFCKDRVC</sequence>
<protein>
    <submittedName>
        <fullName evidence="1">Uncharacterized protein</fullName>
    </submittedName>
</protein>
<evidence type="ECO:0000313" key="1">
    <source>
        <dbReference type="EMBL" id="EZA59676.1"/>
    </source>
</evidence>
<feature type="non-terminal residue" evidence="1">
    <location>
        <position position="198"/>
    </location>
</feature>
<organism evidence="1 2">
    <name type="scientific">Ooceraea biroi</name>
    <name type="common">Clonal raider ant</name>
    <name type="synonym">Cerapachys biroi</name>
    <dbReference type="NCBI Taxonomy" id="2015173"/>
    <lineage>
        <taxon>Eukaryota</taxon>
        <taxon>Metazoa</taxon>
        <taxon>Ecdysozoa</taxon>
        <taxon>Arthropoda</taxon>
        <taxon>Hexapoda</taxon>
        <taxon>Insecta</taxon>
        <taxon>Pterygota</taxon>
        <taxon>Neoptera</taxon>
        <taxon>Endopterygota</taxon>
        <taxon>Hymenoptera</taxon>
        <taxon>Apocrita</taxon>
        <taxon>Aculeata</taxon>
        <taxon>Formicoidea</taxon>
        <taxon>Formicidae</taxon>
        <taxon>Dorylinae</taxon>
        <taxon>Ooceraea</taxon>
    </lineage>
</organism>
<reference evidence="1 2" key="1">
    <citation type="journal article" date="2014" name="Curr. Biol.">
        <title>The genome of the clonal raider ant Cerapachys biroi.</title>
        <authorList>
            <person name="Oxley P.R."/>
            <person name="Ji L."/>
            <person name="Fetter-Pruneda I."/>
            <person name="McKenzie S.K."/>
            <person name="Li C."/>
            <person name="Hu H."/>
            <person name="Zhang G."/>
            <person name="Kronauer D.J."/>
        </authorList>
    </citation>
    <scope>NUCLEOTIDE SEQUENCE [LARGE SCALE GENOMIC DNA]</scope>
</reference>
<accession>A0A026WVJ1</accession>
<proteinExistence type="predicted"/>
<dbReference type="AlphaFoldDB" id="A0A026WVJ1"/>
<dbReference type="EMBL" id="KK107099">
    <property type="protein sequence ID" value="EZA59676.1"/>
    <property type="molecule type" value="Genomic_DNA"/>
</dbReference>
<evidence type="ECO:0000313" key="2">
    <source>
        <dbReference type="Proteomes" id="UP000053097"/>
    </source>
</evidence>
<gene>
    <name evidence="1" type="ORF">X777_16659</name>
</gene>
<keyword evidence="2" id="KW-1185">Reference proteome</keyword>
<dbReference type="OrthoDB" id="7689910at2759"/>
<dbReference type="Proteomes" id="UP000053097">
    <property type="component" value="Unassembled WGS sequence"/>
</dbReference>